<dbReference type="NCBIfam" id="NF010623">
    <property type="entry name" value="PRK14016.1"/>
    <property type="match status" value="1"/>
</dbReference>
<dbReference type="Gene3D" id="3.30.470.20">
    <property type="entry name" value="ATP-grasp fold, B domain"/>
    <property type="match status" value="2"/>
</dbReference>
<dbReference type="GO" id="GO:0005524">
    <property type="term" value="F:ATP binding"/>
    <property type="evidence" value="ECO:0007669"/>
    <property type="project" value="UniProtKB-UniRule"/>
</dbReference>
<name>A0AAN1VI29_9BORD</name>
<dbReference type="GO" id="GO:0071160">
    <property type="term" value="F:cyanophycin synthetase activity (L-aspartate-adding)"/>
    <property type="evidence" value="ECO:0007669"/>
    <property type="project" value="UniProtKB-EC"/>
</dbReference>
<evidence type="ECO:0000259" key="14">
    <source>
        <dbReference type="PROSITE" id="PS50975"/>
    </source>
</evidence>
<dbReference type="GO" id="GO:0046872">
    <property type="term" value="F:metal ion binding"/>
    <property type="evidence" value="ECO:0007669"/>
    <property type="project" value="InterPro"/>
</dbReference>
<comment type="function">
    <text evidence="1">Catalyzes the ATP-dependent polymerization of arginine and aspartate to multi-L-arginyl-poly-L-aspartic acid (cyanophycin; a water-insoluble reserve polymer).</text>
</comment>
<protein>
    <recommendedName>
        <fullName evidence="6">Cyanophycin synthetase</fullName>
        <ecNumber evidence="5">6.3.2.29</ecNumber>
        <ecNumber evidence="4">6.3.2.30</ecNumber>
    </recommendedName>
    <alternativeName>
        <fullName evidence="10">Cyanophycin synthase</fullName>
    </alternativeName>
</protein>
<evidence type="ECO:0000256" key="1">
    <source>
        <dbReference type="ARBA" id="ARBA00003184"/>
    </source>
</evidence>
<keyword evidence="9 13" id="KW-0067">ATP-binding</keyword>
<dbReference type="PANTHER" id="PTHR23135">
    <property type="entry name" value="MUR LIGASE FAMILY MEMBER"/>
    <property type="match status" value="1"/>
</dbReference>
<evidence type="ECO:0000256" key="8">
    <source>
        <dbReference type="ARBA" id="ARBA00022741"/>
    </source>
</evidence>
<dbReference type="SUPFAM" id="SSF53623">
    <property type="entry name" value="MurD-like peptide ligases, catalytic domain"/>
    <property type="match status" value="1"/>
</dbReference>
<dbReference type="GO" id="GO:0071161">
    <property type="term" value="F:cyanophycin synthetase activity (L-arginine-adding)"/>
    <property type="evidence" value="ECO:0007669"/>
    <property type="project" value="UniProtKB-EC"/>
</dbReference>
<evidence type="ECO:0000256" key="10">
    <source>
        <dbReference type="ARBA" id="ARBA00031353"/>
    </source>
</evidence>
<dbReference type="AlphaFoldDB" id="A0AAN1VI29"/>
<evidence type="ECO:0000256" key="5">
    <source>
        <dbReference type="ARBA" id="ARBA00013005"/>
    </source>
</evidence>
<dbReference type="EC" id="6.3.2.30" evidence="4"/>
<dbReference type="InterPro" id="IPR011761">
    <property type="entry name" value="ATP-grasp"/>
</dbReference>
<dbReference type="InterPro" id="IPR036615">
    <property type="entry name" value="Mur_ligase_C_dom_sf"/>
</dbReference>
<feature type="domain" description="ATP-grasp" evidence="14">
    <location>
        <begin position="236"/>
        <end position="485"/>
    </location>
</feature>
<dbReference type="InterPro" id="IPR036565">
    <property type="entry name" value="Mur-like_cat_sf"/>
</dbReference>
<evidence type="ECO:0000256" key="9">
    <source>
        <dbReference type="ARBA" id="ARBA00022840"/>
    </source>
</evidence>
<keyword evidence="7" id="KW-0436">Ligase</keyword>
<dbReference type="Pfam" id="PF08245">
    <property type="entry name" value="Mur_ligase_M"/>
    <property type="match status" value="1"/>
</dbReference>
<evidence type="ECO:0000313" key="16">
    <source>
        <dbReference type="Proteomes" id="UP000282741"/>
    </source>
</evidence>
<dbReference type="EMBL" id="CP024172">
    <property type="protein sequence ID" value="AZW19601.1"/>
    <property type="molecule type" value="Genomic_DNA"/>
</dbReference>
<dbReference type="InterPro" id="IPR011810">
    <property type="entry name" value="Cya_phycin_syn"/>
</dbReference>
<proteinExistence type="inferred from homology"/>
<organism evidence="15 16">
    <name type="scientific">Bordetella hinzii</name>
    <dbReference type="NCBI Taxonomy" id="103855"/>
    <lineage>
        <taxon>Bacteria</taxon>
        <taxon>Pseudomonadati</taxon>
        <taxon>Pseudomonadota</taxon>
        <taxon>Betaproteobacteria</taxon>
        <taxon>Burkholderiales</taxon>
        <taxon>Alcaligenaceae</taxon>
        <taxon>Bordetella</taxon>
    </lineage>
</organism>
<dbReference type="EC" id="6.3.2.29" evidence="5"/>
<dbReference type="Pfam" id="PF02875">
    <property type="entry name" value="Mur_ligase_C"/>
    <property type="match status" value="1"/>
</dbReference>
<dbReference type="Pfam" id="PF18921">
    <property type="entry name" value="Cyanophycin_syn"/>
    <property type="match status" value="1"/>
</dbReference>
<dbReference type="SUPFAM" id="SSF56059">
    <property type="entry name" value="Glutathione synthetase ATP-binding domain-like"/>
    <property type="match status" value="1"/>
</dbReference>
<sequence>MRQPSAITKERIMKKKDIEFLDVVALRGPNIWTYRPVLEAWVDIGALEECPSNVIPGFYERLTAWLPTLIEHRCSPGVRGGFLQRLREGTWPAHILEHVTLELQNLAGLPGGFGKARETSTVGVYKVVVRAWHEVVTRAALSTARDLVMAAIEDRPFDVDEAVSDLRRLVDRHCLGPSTACIVDAADDRDIAYTRLFEGNLVQFGYGARQRRIWTAETDRTSAIAEGISRDKDLTKTILETCGVPVPEGHLVDSAEQAWEAAERIGLPVVVKPYDGNHGRGVFTNLSTRQEVESAYAVAVDEGSGVIVERFVPGNEHRLLVVGDRMVAAAAGEPAWITGDGVSTVEALIDSQINTDPRRGRTEDHPLNPVRLDSAARLEIARQGLSADSVPAAGRRVLIQRSGNVAFDVTDRVHPDTAELVALAARAVGLDIAGVDLVAEDISRPLQEQRGAIVEVNAGPGLLMHLKPADGTPRPVGRAIVDHLFPEGEDGRIPIVGVTGTNGKTVVARLISRLLHLSGKQTGLACSEGLYLNKRLVQKGDCANWAAGRRVLMNRNVEAAVIENDSGVILGQGLAYDRCQVGVVTNIDEGDHLGDFDINETERLFTVFRTQVDVVLPTGAAVLNARDPRVVEMAELCDGEVLFFGIDPQLPPLARHRADGKRAVFIRDGQIVLARGEHEEKLADIAAVPLTHGARVDFQTENVLAAVAAAWALDIPVDLIRAGIETFDIDQADAPWQFTLFQRDGVTVVVDDVHNAPGLRALSAAVRRFPAKRRVAVYSAGADRRDADLVEQGRLLGQLFDLVVLYDDATVKSRRPAGQARALLRQGLEDSGRPVRILDEPDHARAIQHVLDGRASDDFILLQSDEAFSGPTIDLVRRWIQQ</sequence>
<dbReference type="PROSITE" id="PS50975">
    <property type="entry name" value="ATP_GRASP"/>
    <property type="match status" value="1"/>
</dbReference>
<evidence type="ECO:0000256" key="3">
    <source>
        <dbReference type="ARBA" id="ARBA00011738"/>
    </source>
</evidence>
<evidence type="ECO:0000256" key="12">
    <source>
        <dbReference type="ARBA" id="ARBA00048425"/>
    </source>
</evidence>
<dbReference type="InterPro" id="IPR004101">
    <property type="entry name" value="Mur_ligase_C"/>
</dbReference>
<comment type="catalytic activity">
    <reaction evidence="11">
        <text>[L-4-(L-arginin-2-N-yl)aspartate](n)-L-aspartate + L-arginine + ATP = [L-4-(L-arginin-2-N-yl)aspartate](n+1) + ADP + phosphate + H(+)</text>
        <dbReference type="Rhea" id="RHEA:23888"/>
        <dbReference type="Rhea" id="RHEA-COMP:13732"/>
        <dbReference type="Rhea" id="RHEA-COMP:13733"/>
        <dbReference type="ChEBI" id="CHEBI:15378"/>
        <dbReference type="ChEBI" id="CHEBI:30616"/>
        <dbReference type="ChEBI" id="CHEBI:32682"/>
        <dbReference type="ChEBI" id="CHEBI:43474"/>
        <dbReference type="ChEBI" id="CHEBI:137986"/>
        <dbReference type="ChEBI" id="CHEBI:137990"/>
        <dbReference type="ChEBI" id="CHEBI:456216"/>
        <dbReference type="EC" id="6.3.2.30"/>
    </reaction>
</comment>
<evidence type="ECO:0000256" key="4">
    <source>
        <dbReference type="ARBA" id="ARBA00012968"/>
    </source>
</evidence>
<evidence type="ECO:0000313" key="15">
    <source>
        <dbReference type="EMBL" id="AZW19601.1"/>
    </source>
</evidence>
<reference evidence="16" key="1">
    <citation type="submission" date="2017-10" db="EMBL/GenBank/DDBJ databases">
        <title>Whole genome sequencing of various Bordetella species.</title>
        <authorList>
            <person name="Weigand M.R."/>
            <person name="Loparev V."/>
            <person name="Peng Y."/>
            <person name="Bowden K.E."/>
            <person name="Tondella M.L."/>
            <person name="Williams M.M."/>
        </authorList>
    </citation>
    <scope>NUCLEOTIDE SEQUENCE [LARGE SCALE GENOMIC DNA]</scope>
    <source>
        <strain evidence="16">H720</strain>
    </source>
</reference>
<dbReference type="PANTHER" id="PTHR23135:SF18">
    <property type="entry name" value="CYANOPHYCIN SYNTHETASE"/>
    <property type="match status" value="1"/>
</dbReference>
<gene>
    <name evidence="15" type="primary">cphA</name>
    <name evidence="15" type="ORF">CS347_15350</name>
</gene>
<evidence type="ECO:0000256" key="2">
    <source>
        <dbReference type="ARBA" id="ARBA00009060"/>
    </source>
</evidence>
<comment type="catalytic activity">
    <reaction evidence="12">
        <text>[L-4-(L-arginin-2-N-yl)aspartate](n) + L-aspartate + ATP = [L-4-(L-arginin-2-N-yl)aspartate](n)-L-aspartate + ADP + phosphate + H(+)</text>
        <dbReference type="Rhea" id="RHEA:13277"/>
        <dbReference type="Rhea" id="RHEA-COMP:13728"/>
        <dbReference type="Rhea" id="RHEA-COMP:13733"/>
        <dbReference type="ChEBI" id="CHEBI:15378"/>
        <dbReference type="ChEBI" id="CHEBI:29991"/>
        <dbReference type="ChEBI" id="CHEBI:30616"/>
        <dbReference type="ChEBI" id="CHEBI:43474"/>
        <dbReference type="ChEBI" id="CHEBI:137986"/>
        <dbReference type="ChEBI" id="CHEBI:137990"/>
        <dbReference type="ChEBI" id="CHEBI:456216"/>
        <dbReference type="EC" id="6.3.2.29"/>
    </reaction>
</comment>
<evidence type="ECO:0000256" key="7">
    <source>
        <dbReference type="ARBA" id="ARBA00022598"/>
    </source>
</evidence>
<comment type="similarity">
    <text evidence="2">In the C-terminal section; belongs to the MurCDEF family.</text>
</comment>
<dbReference type="InterPro" id="IPR013221">
    <property type="entry name" value="Mur_ligase_cen"/>
</dbReference>
<dbReference type="InterPro" id="IPR044019">
    <property type="entry name" value="Cyanophycin_syn_N"/>
</dbReference>
<accession>A0AAN1VI29</accession>
<keyword evidence="8 13" id="KW-0547">Nucleotide-binding</keyword>
<dbReference type="Gene3D" id="3.40.1190.10">
    <property type="entry name" value="Mur-like, catalytic domain"/>
    <property type="match status" value="1"/>
</dbReference>
<dbReference type="Pfam" id="PF13549">
    <property type="entry name" value="ATP-grasp_5"/>
    <property type="match status" value="1"/>
</dbReference>
<evidence type="ECO:0000256" key="6">
    <source>
        <dbReference type="ARBA" id="ARBA00022036"/>
    </source>
</evidence>
<evidence type="ECO:0000256" key="13">
    <source>
        <dbReference type="PROSITE-ProRule" id="PRU00409"/>
    </source>
</evidence>
<dbReference type="SUPFAM" id="SSF53244">
    <property type="entry name" value="MurD-like peptide ligases, peptide-binding domain"/>
    <property type="match status" value="1"/>
</dbReference>
<evidence type="ECO:0000256" key="11">
    <source>
        <dbReference type="ARBA" id="ARBA00048094"/>
    </source>
</evidence>
<comment type="subunit">
    <text evidence="3">Homodimer.</text>
</comment>
<dbReference type="Gene3D" id="3.90.190.20">
    <property type="entry name" value="Mur ligase, C-terminal domain"/>
    <property type="match status" value="1"/>
</dbReference>
<dbReference type="NCBIfam" id="TIGR02068">
    <property type="entry name" value="cya_phycin_syn"/>
    <property type="match status" value="1"/>
</dbReference>
<dbReference type="Proteomes" id="UP000282741">
    <property type="component" value="Chromosome"/>
</dbReference>